<dbReference type="Proteomes" id="UP000605148">
    <property type="component" value="Unassembled WGS sequence"/>
</dbReference>
<name>A0A916TDB3_9HYPH</name>
<feature type="domain" description="YgjP-like metallopeptidase" evidence="2">
    <location>
        <begin position="35"/>
        <end position="236"/>
    </location>
</feature>
<evidence type="ECO:0000313" key="4">
    <source>
        <dbReference type="Proteomes" id="UP000605148"/>
    </source>
</evidence>
<dbReference type="InterPro" id="IPR002725">
    <property type="entry name" value="YgjP-like_metallopeptidase"/>
</dbReference>
<dbReference type="AlphaFoldDB" id="A0A916TDB3"/>
<reference evidence="3" key="1">
    <citation type="journal article" date="2014" name="Int. J. Syst. Evol. Microbiol.">
        <title>Complete genome sequence of Corynebacterium casei LMG S-19264T (=DSM 44701T), isolated from a smear-ripened cheese.</title>
        <authorList>
            <consortium name="US DOE Joint Genome Institute (JGI-PGF)"/>
            <person name="Walter F."/>
            <person name="Albersmeier A."/>
            <person name="Kalinowski J."/>
            <person name="Ruckert C."/>
        </authorList>
    </citation>
    <scope>NUCLEOTIDE SEQUENCE</scope>
    <source>
        <strain evidence="3">CGMCC 1.12426</strain>
    </source>
</reference>
<dbReference type="CDD" id="cd07344">
    <property type="entry name" value="M48_yhfN_like"/>
    <property type="match status" value="1"/>
</dbReference>
<proteinExistence type="predicted"/>
<reference evidence="3" key="2">
    <citation type="submission" date="2020-09" db="EMBL/GenBank/DDBJ databases">
        <authorList>
            <person name="Sun Q."/>
            <person name="Zhou Y."/>
        </authorList>
    </citation>
    <scope>NUCLEOTIDE SEQUENCE</scope>
    <source>
        <strain evidence="3">CGMCC 1.12426</strain>
    </source>
</reference>
<accession>A0A916TDB3</accession>
<dbReference type="Gene3D" id="3.30.2010.10">
    <property type="entry name" value="Metalloproteases ('zincins'), catalytic domain"/>
    <property type="match status" value="1"/>
</dbReference>
<sequence length="245" mass="27504">MSRFFTRPLPEHLDIDAGDGPPMRVRLRRDSRARRYLLRVPPDHSGPVLTVPENGSRTRAEKFLLQHLGWLRDRLVDRPAPVPLVAGNLVPVRGKPHLIVPTGGLRGIVSANHSDDAGPQLLVPGETAHIPRKVLAYLKKEARSDLTRIADQHARTIGKTITGLSVRDTRSRWGSCTSTGRLSFSWRLILAPPEILDYVAAHEVAHLVEMNHSARFWRLCEQLAPQTPHARRWLKTYGSHLHAHG</sequence>
<organism evidence="3 4">
    <name type="scientific">Roseibium aquae</name>
    <dbReference type="NCBI Taxonomy" id="1323746"/>
    <lineage>
        <taxon>Bacteria</taxon>
        <taxon>Pseudomonadati</taxon>
        <taxon>Pseudomonadota</taxon>
        <taxon>Alphaproteobacteria</taxon>
        <taxon>Hyphomicrobiales</taxon>
        <taxon>Stappiaceae</taxon>
        <taxon>Roseibium</taxon>
    </lineage>
</organism>
<keyword evidence="4" id="KW-1185">Reference proteome</keyword>
<dbReference type="RefSeq" id="WP_150494768.1">
    <property type="nucleotide sequence ID" value="NZ_VXDC01000002.1"/>
</dbReference>
<evidence type="ECO:0000313" key="3">
    <source>
        <dbReference type="EMBL" id="GGB40618.1"/>
    </source>
</evidence>
<dbReference type="Pfam" id="PF01863">
    <property type="entry name" value="YgjP-like"/>
    <property type="match status" value="1"/>
</dbReference>
<gene>
    <name evidence="3" type="ORF">GCM10011316_10830</name>
</gene>
<dbReference type="GO" id="GO:0016787">
    <property type="term" value="F:hydrolase activity"/>
    <property type="evidence" value="ECO:0007669"/>
    <property type="project" value="UniProtKB-KW"/>
</dbReference>
<keyword evidence="3" id="KW-0378">Hydrolase</keyword>
<evidence type="ECO:0000256" key="1">
    <source>
        <dbReference type="SAM" id="MobiDB-lite"/>
    </source>
</evidence>
<evidence type="ECO:0000259" key="2">
    <source>
        <dbReference type="Pfam" id="PF01863"/>
    </source>
</evidence>
<dbReference type="PANTHER" id="PTHR30399:SF1">
    <property type="entry name" value="UTP PYROPHOSPHATASE"/>
    <property type="match status" value="1"/>
</dbReference>
<comment type="caution">
    <text evidence="3">The sequence shown here is derived from an EMBL/GenBank/DDBJ whole genome shotgun (WGS) entry which is preliminary data.</text>
</comment>
<dbReference type="PANTHER" id="PTHR30399">
    <property type="entry name" value="UNCHARACTERIZED PROTEIN YGJP"/>
    <property type="match status" value="1"/>
</dbReference>
<feature type="region of interest" description="Disordered" evidence="1">
    <location>
        <begin position="1"/>
        <end position="20"/>
    </location>
</feature>
<dbReference type="InterPro" id="IPR053136">
    <property type="entry name" value="UTP_pyrophosphatase-like"/>
</dbReference>
<dbReference type="OrthoDB" id="9795402at2"/>
<protein>
    <submittedName>
        <fullName evidence="3">Metal-dependent hydrolase</fullName>
    </submittedName>
</protein>
<dbReference type="EMBL" id="BMFA01000002">
    <property type="protein sequence ID" value="GGB40618.1"/>
    <property type="molecule type" value="Genomic_DNA"/>
</dbReference>